<organism evidence="1 2">
    <name type="scientific">Hymenobacter fastidiosus</name>
    <dbReference type="NCBI Taxonomy" id="486264"/>
    <lineage>
        <taxon>Bacteria</taxon>
        <taxon>Pseudomonadati</taxon>
        <taxon>Bacteroidota</taxon>
        <taxon>Cytophagia</taxon>
        <taxon>Cytophagales</taxon>
        <taxon>Hymenobacteraceae</taxon>
        <taxon>Hymenobacter</taxon>
    </lineage>
</organism>
<dbReference type="InterPro" id="IPR053722">
    <property type="entry name" value="Curli_assembly_CsgC/AgfC"/>
</dbReference>
<dbReference type="EMBL" id="BAABDJ010000033">
    <property type="protein sequence ID" value="GAA4012993.1"/>
    <property type="molecule type" value="Genomic_DNA"/>
</dbReference>
<gene>
    <name evidence="1" type="ORF">GCM10022408_27280</name>
</gene>
<dbReference type="Proteomes" id="UP001500567">
    <property type="component" value="Unassembled WGS sequence"/>
</dbReference>
<evidence type="ECO:0000313" key="2">
    <source>
        <dbReference type="Proteomes" id="UP001500567"/>
    </source>
</evidence>
<comment type="caution">
    <text evidence="1">The sequence shown here is derived from an EMBL/GenBank/DDBJ whole genome shotgun (WGS) entry which is preliminary data.</text>
</comment>
<sequence length="76" mass="8425">MRLIYELRVEEQGATGTSLNSQRGEVVAAAQQVTSLSQTRINLRPADHCQLELQLFDRPDKLLVPDSLLIGSTTQC</sequence>
<dbReference type="InterPro" id="IPR047726">
    <property type="entry name" value="CsgH_dom"/>
</dbReference>
<evidence type="ECO:0000313" key="1">
    <source>
        <dbReference type="EMBL" id="GAA4012993.1"/>
    </source>
</evidence>
<accession>A0ABP7SKS4</accession>
<proteinExistence type="predicted"/>
<dbReference type="Gene3D" id="2.60.40.2420">
    <property type="match status" value="1"/>
</dbReference>
<keyword evidence="2" id="KW-1185">Reference proteome</keyword>
<name>A0ABP7SKS4_9BACT</name>
<protein>
    <submittedName>
        <fullName evidence="1">Uncharacterized protein</fullName>
    </submittedName>
</protein>
<reference evidence="2" key="1">
    <citation type="journal article" date="2019" name="Int. J. Syst. Evol. Microbiol.">
        <title>The Global Catalogue of Microorganisms (GCM) 10K type strain sequencing project: providing services to taxonomists for standard genome sequencing and annotation.</title>
        <authorList>
            <consortium name="The Broad Institute Genomics Platform"/>
            <consortium name="The Broad Institute Genome Sequencing Center for Infectious Disease"/>
            <person name="Wu L."/>
            <person name="Ma J."/>
        </authorList>
    </citation>
    <scope>NUCLEOTIDE SEQUENCE [LARGE SCALE GENOMIC DNA]</scope>
    <source>
        <strain evidence="2">JCM 17224</strain>
    </source>
</reference>
<dbReference type="NCBIfam" id="NF041112">
    <property type="entry name" value="chap_CsgH_alph"/>
    <property type="match status" value="1"/>
</dbReference>